<dbReference type="Gramene" id="OB10G21910.1">
    <property type="protein sequence ID" value="OB10G21910.1"/>
    <property type="gene ID" value="OB10G21910"/>
</dbReference>
<dbReference type="HOGENOM" id="CLU_2910955_0_0_1"/>
<name>J3N3U3_ORYBR</name>
<protein>
    <submittedName>
        <fullName evidence="2">Uncharacterized protein</fullName>
    </submittedName>
</protein>
<reference evidence="2" key="2">
    <citation type="submission" date="2013-04" db="UniProtKB">
        <authorList>
            <consortium name="EnsemblPlants"/>
        </authorList>
    </citation>
    <scope>IDENTIFICATION</scope>
</reference>
<reference evidence="2" key="1">
    <citation type="journal article" date="2013" name="Nat. Commun.">
        <title>Whole-genome sequencing of Oryza brachyantha reveals mechanisms underlying Oryza genome evolution.</title>
        <authorList>
            <person name="Chen J."/>
            <person name="Huang Q."/>
            <person name="Gao D."/>
            <person name="Wang J."/>
            <person name="Lang Y."/>
            <person name="Liu T."/>
            <person name="Li B."/>
            <person name="Bai Z."/>
            <person name="Luis Goicoechea J."/>
            <person name="Liang C."/>
            <person name="Chen C."/>
            <person name="Zhang W."/>
            <person name="Sun S."/>
            <person name="Liao Y."/>
            <person name="Zhang X."/>
            <person name="Yang L."/>
            <person name="Song C."/>
            <person name="Wang M."/>
            <person name="Shi J."/>
            <person name="Liu G."/>
            <person name="Liu J."/>
            <person name="Zhou H."/>
            <person name="Zhou W."/>
            <person name="Yu Q."/>
            <person name="An N."/>
            <person name="Chen Y."/>
            <person name="Cai Q."/>
            <person name="Wang B."/>
            <person name="Liu B."/>
            <person name="Min J."/>
            <person name="Huang Y."/>
            <person name="Wu H."/>
            <person name="Li Z."/>
            <person name="Zhang Y."/>
            <person name="Yin Y."/>
            <person name="Song W."/>
            <person name="Jiang J."/>
            <person name="Jackson S.A."/>
            <person name="Wing R.A."/>
            <person name="Wang J."/>
            <person name="Chen M."/>
        </authorList>
    </citation>
    <scope>NUCLEOTIDE SEQUENCE [LARGE SCALE GENOMIC DNA]</scope>
    <source>
        <strain evidence="2">cv. IRGC 101232</strain>
    </source>
</reference>
<dbReference type="EnsemblPlants" id="OB10G21910.1">
    <property type="protein sequence ID" value="OB10G21910.1"/>
    <property type="gene ID" value="OB10G21910"/>
</dbReference>
<keyword evidence="3" id="KW-1185">Reference proteome</keyword>
<accession>J3N3U3</accession>
<sequence>RKSRKKGAKDLSKIIVSSGGHERNSPTCIRKITQYFLNSIIDPLDSPNSQTKPSKPQEHQQG</sequence>
<evidence type="ECO:0000256" key="1">
    <source>
        <dbReference type="SAM" id="MobiDB-lite"/>
    </source>
</evidence>
<evidence type="ECO:0000313" key="3">
    <source>
        <dbReference type="Proteomes" id="UP000006038"/>
    </source>
</evidence>
<feature type="region of interest" description="Disordered" evidence="1">
    <location>
        <begin position="42"/>
        <end position="62"/>
    </location>
</feature>
<evidence type="ECO:0000313" key="2">
    <source>
        <dbReference type="EnsemblPlants" id="OB10G21910.1"/>
    </source>
</evidence>
<proteinExistence type="predicted"/>
<organism evidence="2">
    <name type="scientific">Oryza brachyantha</name>
    <name type="common">malo sina</name>
    <dbReference type="NCBI Taxonomy" id="4533"/>
    <lineage>
        <taxon>Eukaryota</taxon>
        <taxon>Viridiplantae</taxon>
        <taxon>Streptophyta</taxon>
        <taxon>Embryophyta</taxon>
        <taxon>Tracheophyta</taxon>
        <taxon>Spermatophyta</taxon>
        <taxon>Magnoliopsida</taxon>
        <taxon>Liliopsida</taxon>
        <taxon>Poales</taxon>
        <taxon>Poaceae</taxon>
        <taxon>BOP clade</taxon>
        <taxon>Oryzoideae</taxon>
        <taxon>Oryzeae</taxon>
        <taxon>Oryzinae</taxon>
        <taxon>Oryza</taxon>
    </lineage>
</organism>
<dbReference type="Proteomes" id="UP000006038">
    <property type="component" value="Chromosome 10"/>
</dbReference>
<dbReference type="AlphaFoldDB" id="J3N3U3"/>
<feature type="region of interest" description="Disordered" evidence="1">
    <location>
        <begin position="1"/>
        <end position="25"/>
    </location>
</feature>